<sequence length="134" mass="15050">MTSEPFAYECELDVRYSDLDTVGIVNNAVYVTFLEEARTRFLRDELGVVVESTDQVLAHLDMDFERPIHGQDGVSAGVRVESVGSSSYTLSYELRWQGDVVATAETVQVVVDDDGRPRDVPEPWRDALDEHVVQ</sequence>
<reference evidence="4" key="1">
    <citation type="journal article" date="2014" name="Int. J. Syst. Evol. Microbiol.">
        <title>Complete genome sequence of Corynebacterium casei LMG S-19264T (=DSM 44701T), isolated from a smear-ripened cheese.</title>
        <authorList>
            <consortium name="US DOE Joint Genome Institute (JGI-PGF)"/>
            <person name="Walter F."/>
            <person name="Albersmeier A."/>
            <person name="Kalinowski J."/>
            <person name="Ruckert C."/>
        </authorList>
    </citation>
    <scope>NUCLEOTIDE SEQUENCE</scope>
    <source>
        <strain evidence="4">JCM 19596</strain>
    </source>
</reference>
<comment type="caution">
    <text evidence="4">The sequence shown here is derived from an EMBL/GenBank/DDBJ whole genome shotgun (WGS) entry which is preliminary data.</text>
</comment>
<dbReference type="InterPro" id="IPR029069">
    <property type="entry name" value="HotDog_dom_sf"/>
</dbReference>
<dbReference type="PANTHER" id="PTHR31793:SF27">
    <property type="entry name" value="NOVEL THIOESTERASE SUPERFAMILY DOMAIN AND SAPOSIN A-TYPE DOMAIN CONTAINING PROTEIN (0610012H03RIK)"/>
    <property type="match status" value="1"/>
</dbReference>
<organism evidence="4 5">
    <name type="scientific">Halocalculus aciditolerans</name>
    <dbReference type="NCBI Taxonomy" id="1383812"/>
    <lineage>
        <taxon>Archaea</taxon>
        <taxon>Methanobacteriati</taxon>
        <taxon>Methanobacteriota</taxon>
        <taxon>Stenosarchaea group</taxon>
        <taxon>Halobacteria</taxon>
        <taxon>Halobacteriales</taxon>
        <taxon>Halobacteriaceae</taxon>
        <taxon>Halocalculus</taxon>
    </lineage>
</organism>
<dbReference type="Gene3D" id="3.10.129.10">
    <property type="entry name" value="Hotdog Thioesterase"/>
    <property type="match status" value="1"/>
</dbReference>
<evidence type="ECO:0000256" key="2">
    <source>
        <dbReference type="ARBA" id="ARBA00022801"/>
    </source>
</evidence>
<dbReference type="Proteomes" id="UP000607197">
    <property type="component" value="Unassembled WGS sequence"/>
</dbReference>
<evidence type="ECO:0000313" key="4">
    <source>
        <dbReference type="EMBL" id="GGL57172.1"/>
    </source>
</evidence>
<dbReference type="SUPFAM" id="SSF54637">
    <property type="entry name" value="Thioesterase/thiol ester dehydrase-isomerase"/>
    <property type="match status" value="1"/>
</dbReference>
<keyword evidence="2" id="KW-0378">Hydrolase</keyword>
<name>A0A830F2T8_9EURY</name>
<dbReference type="EMBL" id="BMPG01000002">
    <property type="protein sequence ID" value="GGL57172.1"/>
    <property type="molecule type" value="Genomic_DNA"/>
</dbReference>
<proteinExistence type="inferred from homology"/>
<dbReference type="GO" id="GO:0047617">
    <property type="term" value="F:fatty acyl-CoA hydrolase activity"/>
    <property type="evidence" value="ECO:0007669"/>
    <property type="project" value="TreeGrafter"/>
</dbReference>
<evidence type="ECO:0000256" key="3">
    <source>
        <dbReference type="SAM" id="MobiDB-lite"/>
    </source>
</evidence>
<gene>
    <name evidence="4" type="ORF">GCM10009039_14180</name>
</gene>
<evidence type="ECO:0000256" key="1">
    <source>
        <dbReference type="ARBA" id="ARBA00005953"/>
    </source>
</evidence>
<dbReference type="CDD" id="cd00586">
    <property type="entry name" value="4HBT"/>
    <property type="match status" value="1"/>
</dbReference>
<comment type="similarity">
    <text evidence="1">Belongs to the 4-hydroxybenzoyl-CoA thioesterase family.</text>
</comment>
<dbReference type="InterPro" id="IPR050563">
    <property type="entry name" value="4-hydroxybenzoyl-CoA_TE"/>
</dbReference>
<protein>
    <submittedName>
        <fullName evidence="4">Thioesterase</fullName>
    </submittedName>
</protein>
<evidence type="ECO:0000313" key="5">
    <source>
        <dbReference type="Proteomes" id="UP000607197"/>
    </source>
</evidence>
<dbReference type="PANTHER" id="PTHR31793">
    <property type="entry name" value="4-HYDROXYBENZOYL-COA THIOESTERASE FAMILY MEMBER"/>
    <property type="match status" value="1"/>
</dbReference>
<dbReference type="AlphaFoldDB" id="A0A830F2T8"/>
<feature type="compositionally biased region" description="Basic and acidic residues" evidence="3">
    <location>
        <begin position="113"/>
        <end position="134"/>
    </location>
</feature>
<feature type="region of interest" description="Disordered" evidence="3">
    <location>
        <begin position="112"/>
        <end position="134"/>
    </location>
</feature>
<reference evidence="4" key="2">
    <citation type="submission" date="2020-09" db="EMBL/GenBank/DDBJ databases">
        <authorList>
            <person name="Sun Q."/>
            <person name="Ohkuma M."/>
        </authorList>
    </citation>
    <scope>NUCLEOTIDE SEQUENCE</scope>
    <source>
        <strain evidence="4">JCM 19596</strain>
    </source>
</reference>
<keyword evidence="5" id="KW-1185">Reference proteome</keyword>
<dbReference type="Pfam" id="PF13279">
    <property type="entry name" value="4HBT_2"/>
    <property type="match status" value="1"/>
</dbReference>
<accession>A0A830F2T8</accession>
<dbReference type="RefSeq" id="WP_229773964.1">
    <property type="nucleotide sequence ID" value="NZ_BMPG01000002.1"/>
</dbReference>